<gene>
    <name evidence="1" type="ORF">E5331_02875</name>
</gene>
<proteinExistence type="predicted"/>
<evidence type="ECO:0000313" key="2">
    <source>
        <dbReference type="Proteomes" id="UP000306319"/>
    </source>
</evidence>
<reference evidence="1" key="1">
    <citation type="submission" date="2019-04" db="EMBL/GenBank/DDBJ databases">
        <title>Microbes associate with the intestines of laboratory mice.</title>
        <authorList>
            <person name="Navarre W."/>
            <person name="Wong E."/>
            <person name="Huang K."/>
            <person name="Tropini C."/>
            <person name="Ng K."/>
            <person name="Yu B."/>
        </authorList>
    </citation>
    <scope>NUCLEOTIDE SEQUENCE</scope>
    <source>
        <strain evidence="1">NM04_E33</strain>
    </source>
</reference>
<organism evidence="1 2">
    <name type="scientific">Lepagella muris</name>
    <dbReference type="NCBI Taxonomy" id="3032870"/>
    <lineage>
        <taxon>Bacteria</taxon>
        <taxon>Pseudomonadati</taxon>
        <taxon>Bacteroidota</taxon>
        <taxon>Bacteroidia</taxon>
        <taxon>Bacteroidales</taxon>
        <taxon>Muribaculaceae</taxon>
        <taxon>Lepagella</taxon>
    </lineage>
</organism>
<protein>
    <submittedName>
        <fullName evidence="1">Uncharacterized protein</fullName>
    </submittedName>
</protein>
<evidence type="ECO:0000313" key="1">
    <source>
        <dbReference type="EMBL" id="TGY80200.1"/>
    </source>
</evidence>
<comment type="caution">
    <text evidence="1">The sequence shown here is derived from an EMBL/GenBank/DDBJ whole genome shotgun (WGS) entry which is preliminary data.</text>
</comment>
<keyword evidence="2" id="KW-1185">Reference proteome</keyword>
<sequence>MKKNSLLSGIMAGVLIIGINSCELDNTNKEHIFDFNILHTNALIDTPLDIAVKGDSLLVNQYFGDKFLVWLSLKDGSLIKTDISKGNGRREMQGPLLVNSFSDSLLIYDRQRFGLYKTDFMCDSIITATERLPFWTTKVFPFKNGNMLVSKIPFGVEDAEIADTRFAIMRGDSVLSHFGDYPRLSNSDKESDSEELANFHQIRGFQELPDNEFAVVSSHVLSLYSASEDGYVLKKEIAVVPYEYNTRAATQNQSAMSSLKEGESIGVPIGLAYHSGKIYLPFQETEDDDIVIMCYDMDLNLVGTIKPAVSIMPPFVIDDNGRIVALSENDKETSIVVSTTSVDDI</sequence>
<dbReference type="Proteomes" id="UP000306319">
    <property type="component" value="Unassembled WGS sequence"/>
</dbReference>
<accession>A0AC61RJQ9</accession>
<dbReference type="EMBL" id="SRYB01000003">
    <property type="protein sequence ID" value="TGY80200.1"/>
    <property type="molecule type" value="Genomic_DNA"/>
</dbReference>
<name>A0AC61RJQ9_9BACT</name>